<evidence type="ECO:0000313" key="3">
    <source>
        <dbReference type="EMBL" id="MDQ0415861.1"/>
    </source>
</evidence>
<organism evidence="3 4">
    <name type="scientific">Croceifilum oryzae</name>
    <dbReference type="NCBI Taxonomy" id="1553429"/>
    <lineage>
        <taxon>Bacteria</taxon>
        <taxon>Bacillati</taxon>
        <taxon>Bacillota</taxon>
        <taxon>Bacilli</taxon>
        <taxon>Bacillales</taxon>
        <taxon>Thermoactinomycetaceae</taxon>
        <taxon>Croceifilum</taxon>
    </lineage>
</organism>
<feature type="transmembrane region" description="Helical" evidence="2">
    <location>
        <begin position="171"/>
        <end position="193"/>
    </location>
</feature>
<keyword evidence="2" id="KW-0812">Transmembrane</keyword>
<gene>
    <name evidence="3" type="ORF">J2Z48_000019</name>
</gene>
<accession>A0AAJ1TJG7</accession>
<keyword evidence="2" id="KW-1133">Transmembrane helix</keyword>
<proteinExistence type="predicted"/>
<name>A0AAJ1TJG7_9BACL</name>
<feature type="region of interest" description="Disordered" evidence="1">
    <location>
        <begin position="1"/>
        <end position="71"/>
    </location>
</feature>
<keyword evidence="4" id="KW-1185">Reference proteome</keyword>
<evidence type="ECO:0000313" key="4">
    <source>
        <dbReference type="Proteomes" id="UP001238450"/>
    </source>
</evidence>
<evidence type="ECO:0000256" key="2">
    <source>
        <dbReference type="SAM" id="Phobius"/>
    </source>
</evidence>
<dbReference type="RefSeq" id="WP_307249799.1">
    <property type="nucleotide sequence ID" value="NZ_JAUSUV010000001.1"/>
</dbReference>
<keyword evidence="2" id="KW-0472">Membrane</keyword>
<dbReference type="InterPro" id="IPR024596">
    <property type="entry name" value="RNApol_su_b/EpuA"/>
</dbReference>
<dbReference type="EMBL" id="JAUSUV010000001">
    <property type="protein sequence ID" value="MDQ0415861.1"/>
    <property type="molecule type" value="Genomic_DNA"/>
</dbReference>
<feature type="compositionally biased region" description="Basic and acidic residues" evidence="1">
    <location>
        <begin position="33"/>
        <end position="43"/>
    </location>
</feature>
<evidence type="ECO:0008006" key="5">
    <source>
        <dbReference type="Google" id="ProtNLM"/>
    </source>
</evidence>
<dbReference type="Proteomes" id="UP001238450">
    <property type="component" value="Unassembled WGS sequence"/>
</dbReference>
<reference evidence="3 4" key="1">
    <citation type="submission" date="2023-07" db="EMBL/GenBank/DDBJ databases">
        <title>Genomic Encyclopedia of Type Strains, Phase IV (KMG-IV): sequencing the most valuable type-strain genomes for metagenomic binning, comparative biology and taxonomic classification.</title>
        <authorList>
            <person name="Goeker M."/>
        </authorList>
    </citation>
    <scope>NUCLEOTIDE SEQUENCE [LARGE SCALE GENOMIC DNA]</scope>
    <source>
        <strain evidence="3 4">DSM 46876</strain>
    </source>
</reference>
<feature type="compositionally biased region" description="Acidic residues" evidence="1">
    <location>
        <begin position="44"/>
        <end position="60"/>
    </location>
</feature>
<feature type="compositionally biased region" description="Basic and acidic residues" evidence="1">
    <location>
        <begin position="1"/>
        <end position="26"/>
    </location>
</feature>
<protein>
    <recommendedName>
        <fullName evidence="5">DNA-directed RNA polymerase subunit beta</fullName>
    </recommendedName>
</protein>
<dbReference type="Pfam" id="PF11772">
    <property type="entry name" value="EpuA"/>
    <property type="match status" value="1"/>
</dbReference>
<sequence>MTQLDREKELEVNEKDHADTQEDRVMVGKLKWSQKEEEKRTDEGADDEFKESEKEEEEQGSSDSKTDKLANFEDTLSPLDFKEYKVDLEQLQEASAAVETPLKEESTTVMDDVEDLKTEEHVQDEVVKNSLDAHDNEQELVETIDQEEPEVVAEEIKPDKKRSPLKVAIKILWIPLLLVAALITGLVIGNTIIGKKPILDIFSWSSWEHLYNLIYQK</sequence>
<dbReference type="AlphaFoldDB" id="A0AAJ1TJG7"/>
<evidence type="ECO:0000256" key="1">
    <source>
        <dbReference type="SAM" id="MobiDB-lite"/>
    </source>
</evidence>
<comment type="caution">
    <text evidence="3">The sequence shown here is derived from an EMBL/GenBank/DDBJ whole genome shotgun (WGS) entry which is preliminary data.</text>
</comment>